<evidence type="ECO:0000259" key="5">
    <source>
        <dbReference type="PROSITE" id="PS50931"/>
    </source>
</evidence>
<keyword evidence="4" id="KW-0804">Transcription</keyword>
<reference evidence="6" key="1">
    <citation type="submission" date="2022-06" db="EMBL/GenBank/DDBJ databases">
        <title>Ornithinimicrobium HY1793.</title>
        <authorList>
            <person name="Huang Y."/>
        </authorList>
    </citation>
    <scope>NUCLEOTIDE SEQUENCE</scope>
    <source>
        <strain evidence="6">HY1793</strain>
    </source>
</reference>
<dbReference type="PROSITE" id="PS50931">
    <property type="entry name" value="HTH_LYSR"/>
    <property type="match status" value="1"/>
</dbReference>
<comment type="similarity">
    <text evidence="1">Belongs to the LysR transcriptional regulatory family.</text>
</comment>
<sequence>MIDPRLHVLRVVAARGTVTAAAHDLSYTPSAVSHQLRGLARDLGVTLLEPDGRGVRLTVAARILLERSDELYARWEEIHAEVAEADPEPGSTLRLCGFSTAAAALLPSVAARVRADHPHSTVRIIEADPTECFDLLLADQADLAVVVAVPGLPSTTDARFEQESVLEDPLDLLVPADHPLAHRSSVSLREVADDPWILDRPGSTFHNLTQAACAAAGFSPFVAHEAVEWETGAALVDAGLGVSLVPRLARLPGGYQIIRVPLRGDPTPARHIRSSIRRGSRRQPVVASALTALAEAAQRSASMPRPVD</sequence>
<dbReference type="Pfam" id="PF00126">
    <property type="entry name" value="HTH_1"/>
    <property type="match status" value="1"/>
</dbReference>
<evidence type="ECO:0000313" key="6">
    <source>
        <dbReference type="EMBL" id="USQ82245.1"/>
    </source>
</evidence>
<dbReference type="PANTHER" id="PTHR30346:SF29">
    <property type="entry name" value="LYSR SUBSTRATE-BINDING"/>
    <property type="match status" value="1"/>
</dbReference>
<accession>A0ABY4Z0P5</accession>
<dbReference type="InterPro" id="IPR036390">
    <property type="entry name" value="WH_DNA-bd_sf"/>
</dbReference>
<evidence type="ECO:0000313" key="7">
    <source>
        <dbReference type="Proteomes" id="UP001056455"/>
    </source>
</evidence>
<dbReference type="Proteomes" id="UP001056455">
    <property type="component" value="Chromosome"/>
</dbReference>
<dbReference type="Gene3D" id="1.10.10.10">
    <property type="entry name" value="Winged helix-like DNA-binding domain superfamily/Winged helix DNA-binding domain"/>
    <property type="match status" value="1"/>
</dbReference>
<proteinExistence type="inferred from homology"/>
<dbReference type="InterPro" id="IPR005119">
    <property type="entry name" value="LysR_subst-bd"/>
</dbReference>
<dbReference type="CDD" id="cd08423">
    <property type="entry name" value="PBP2_LTTR_like_6"/>
    <property type="match status" value="1"/>
</dbReference>
<dbReference type="Pfam" id="PF03466">
    <property type="entry name" value="LysR_substrate"/>
    <property type="match status" value="1"/>
</dbReference>
<evidence type="ECO:0000256" key="4">
    <source>
        <dbReference type="ARBA" id="ARBA00023163"/>
    </source>
</evidence>
<dbReference type="InterPro" id="IPR000847">
    <property type="entry name" value="LysR_HTH_N"/>
</dbReference>
<feature type="domain" description="HTH lysR-type" evidence="5">
    <location>
        <begin position="1"/>
        <end position="58"/>
    </location>
</feature>
<dbReference type="PANTHER" id="PTHR30346">
    <property type="entry name" value="TRANSCRIPTIONAL DUAL REGULATOR HCAR-RELATED"/>
    <property type="match status" value="1"/>
</dbReference>
<keyword evidence="3" id="KW-0238">DNA-binding</keyword>
<keyword evidence="2" id="KW-0805">Transcription regulation</keyword>
<evidence type="ECO:0000256" key="2">
    <source>
        <dbReference type="ARBA" id="ARBA00023015"/>
    </source>
</evidence>
<evidence type="ECO:0000256" key="1">
    <source>
        <dbReference type="ARBA" id="ARBA00009437"/>
    </source>
</evidence>
<protein>
    <submittedName>
        <fullName evidence="6">LysR family transcriptional regulator</fullName>
    </submittedName>
</protein>
<dbReference type="Gene3D" id="3.40.190.10">
    <property type="entry name" value="Periplasmic binding protein-like II"/>
    <property type="match status" value="2"/>
</dbReference>
<keyword evidence="7" id="KW-1185">Reference proteome</keyword>
<organism evidence="6 7">
    <name type="scientific">Ornithinimicrobium faecis</name>
    <dbReference type="NCBI Taxonomy" id="2934158"/>
    <lineage>
        <taxon>Bacteria</taxon>
        <taxon>Bacillati</taxon>
        <taxon>Actinomycetota</taxon>
        <taxon>Actinomycetes</taxon>
        <taxon>Micrococcales</taxon>
        <taxon>Ornithinimicrobiaceae</taxon>
        <taxon>Ornithinimicrobium</taxon>
    </lineage>
</organism>
<dbReference type="EMBL" id="CP099489">
    <property type="protein sequence ID" value="USQ82245.1"/>
    <property type="molecule type" value="Genomic_DNA"/>
</dbReference>
<dbReference type="InterPro" id="IPR036388">
    <property type="entry name" value="WH-like_DNA-bd_sf"/>
</dbReference>
<evidence type="ECO:0000256" key="3">
    <source>
        <dbReference type="ARBA" id="ARBA00023125"/>
    </source>
</evidence>
<gene>
    <name evidence="6" type="ORF">NF556_17620</name>
</gene>
<name>A0ABY4Z0P5_9MICO</name>
<dbReference type="SUPFAM" id="SSF46785">
    <property type="entry name" value="Winged helix' DNA-binding domain"/>
    <property type="match status" value="1"/>
</dbReference>
<dbReference type="SUPFAM" id="SSF53850">
    <property type="entry name" value="Periplasmic binding protein-like II"/>
    <property type="match status" value="1"/>
</dbReference>